<accession>A0ABT8KT46</accession>
<evidence type="ECO:0000313" key="3">
    <source>
        <dbReference type="Proteomes" id="UP001172082"/>
    </source>
</evidence>
<keyword evidence="3" id="KW-1185">Reference proteome</keyword>
<proteinExistence type="predicted"/>
<comment type="caution">
    <text evidence="2">The sequence shown here is derived from an EMBL/GenBank/DDBJ whole genome shotgun (WGS) entry which is preliminary data.</text>
</comment>
<keyword evidence="1" id="KW-0812">Transmembrane</keyword>
<evidence type="ECO:0000313" key="2">
    <source>
        <dbReference type="EMBL" id="MDN5203932.1"/>
    </source>
</evidence>
<dbReference type="RefSeq" id="WP_346753956.1">
    <property type="nucleotide sequence ID" value="NZ_JAUJEA010000009.1"/>
</dbReference>
<dbReference type="EMBL" id="JAUJEA010000009">
    <property type="protein sequence ID" value="MDN5203932.1"/>
    <property type="molecule type" value="Genomic_DNA"/>
</dbReference>
<feature type="transmembrane region" description="Helical" evidence="1">
    <location>
        <begin position="6"/>
        <end position="28"/>
    </location>
</feature>
<keyword evidence="1" id="KW-1133">Transmembrane helix</keyword>
<sequence>MTIALLSIIGTLLLVFIALMVAPLSIYINSDENKGLIKIGQLLQALILINGEGEPEIRFRFFFFTYHLSTNKPSKKKKKKKTSRVKPSKKKPFRIKRGLGMVRGVLRTFDLQFLRIDCDTGNYMLNAQLVPVCMMLSNSKRSLSTNFQGIISIQLLITNRLMWIALAVIRSLLKS</sequence>
<keyword evidence="1" id="KW-0472">Membrane</keyword>
<gene>
    <name evidence="2" type="ORF">QQ008_21245</name>
</gene>
<reference evidence="2" key="1">
    <citation type="submission" date="2023-06" db="EMBL/GenBank/DDBJ databases">
        <title>Genomic of Parafulvivirga corallium.</title>
        <authorList>
            <person name="Wang G."/>
        </authorList>
    </citation>
    <scope>NUCLEOTIDE SEQUENCE</scope>
    <source>
        <strain evidence="2">BMA10</strain>
    </source>
</reference>
<evidence type="ECO:0000256" key="1">
    <source>
        <dbReference type="SAM" id="Phobius"/>
    </source>
</evidence>
<name>A0ABT8KT46_9BACT</name>
<dbReference type="Proteomes" id="UP001172082">
    <property type="component" value="Unassembled WGS sequence"/>
</dbReference>
<protein>
    <submittedName>
        <fullName evidence="2">Uncharacterized protein</fullName>
    </submittedName>
</protein>
<organism evidence="2 3">
    <name type="scientific">Splendidivirga corallicola</name>
    <dbReference type="NCBI Taxonomy" id="3051826"/>
    <lineage>
        <taxon>Bacteria</taxon>
        <taxon>Pseudomonadati</taxon>
        <taxon>Bacteroidota</taxon>
        <taxon>Cytophagia</taxon>
        <taxon>Cytophagales</taxon>
        <taxon>Splendidivirgaceae</taxon>
        <taxon>Splendidivirga</taxon>
    </lineage>
</organism>